<evidence type="ECO:0000313" key="11">
    <source>
        <dbReference type="EMBL" id="MFC7447432.1"/>
    </source>
</evidence>
<keyword evidence="6 10" id="KW-0407">Ion channel</keyword>
<evidence type="ECO:0000256" key="6">
    <source>
        <dbReference type="ARBA" id="ARBA00023303"/>
    </source>
</evidence>
<comment type="subcellular location">
    <subcellularLocation>
        <location evidence="1 10">Cell membrane</location>
        <topology evidence="1 10">Multi-pass membrane protein</topology>
    </subcellularLocation>
</comment>
<accession>A0ABW2RUC5</accession>
<evidence type="ECO:0000256" key="8">
    <source>
        <dbReference type="ARBA" id="ARBA00035585"/>
    </source>
</evidence>
<evidence type="ECO:0000256" key="10">
    <source>
        <dbReference type="HAMAP-Rule" id="MF_00454"/>
    </source>
</evidence>
<comment type="similarity">
    <text evidence="7 10">Belongs to the fluoride channel Fluc/FEX (TC 1.A.43) family.</text>
</comment>
<feature type="transmembrane region" description="Helical" evidence="10">
    <location>
        <begin position="61"/>
        <end position="79"/>
    </location>
</feature>
<dbReference type="RefSeq" id="WP_378402502.1">
    <property type="nucleotide sequence ID" value="NZ_JBHTCS010000009.1"/>
</dbReference>
<dbReference type="HAMAP" id="MF_00454">
    <property type="entry name" value="FluC"/>
    <property type="match status" value="1"/>
</dbReference>
<keyword evidence="5 10" id="KW-0472">Membrane</keyword>
<comment type="function">
    <text evidence="9 10">Fluoride-specific ion channel. Important for reducing fluoride concentration in the cell, thus reducing its toxicity.</text>
</comment>
<keyword evidence="10" id="KW-0406">Ion transport</keyword>
<evidence type="ECO:0000256" key="2">
    <source>
        <dbReference type="ARBA" id="ARBA00022475"/>
    </source>
</evidence>
<evidence type="ECO:0000256" key="5">
    <source>
        <dbReference type="ARBA" id="ARBA00023136"/>
    </source>
</evidence>
<keyword evidence="12" id="KW-1185">Reference proteome</keyword>
<organism evidence="11 12">
    <name type="scientific">Rhodococcus daqingensis</name>
    <dbReference type="NCBI Taxonomy" id="2479363"/>
    <lineage>
        <taxon>Bacteria</taxon>
        <taxon>Bacillati</taxon>
        <taxon>Actinomycetota</taxon>
        <taxon>Actinomycetes</taxon>
        <taxon>Mycobacteriales</taxon>
        <taxon>Nocardiaceae</taxon>
        <taxon>Rhodococcus</taxon>
    </lineage>
</organism>
<keyword evidence="2 10" id="KW-1003">Cell membrane</keyword>
<evidence type="ECO:0000256" key="9">
    <source>
        <dbReference type="ARBA" id="ARBA00049940"/>
    </source>
</evidence>
<comment type="catalytic activity">
    <reaction evidence="8">
        <text>fluoride(in) = fluoride(out)</text>
        <dbReference type="Rhea" id="RHEA:76159"/>
        <dbReference type="ChEBI" id="CHEBI:17051"/>
    </reaction>
    <physiologicalReaction direction="left-to-right" evidence="8">
        <dbReference type="Rhea" id="RHEA:76160"/>
    </physiologicalReaction>
</comment>
<name>A0ABW2RUC5_9NOCA</name>
<sequence length="122" mass="12165">MTVVLVVLGGIVGAPARFLLDRAVGSRIDSEFPWGTLTVNVLGSLILGGLVGASVGHGGQVMALVGTGFCGALTTYSTFGYETVRLVEDGVRLYALGNVVVSVAAGIAAAALGFAGAHALFA</sequence>
<evidence type="ECO:0000256" key="3">
    <source>
        <dbReference type="ARBA" id="ARBA00022692"/>
    </source>
</evidence>
<dbReference type="InterPro" id="IPR003691">
    <property type="entry name" value="FluC"/>
</dbReference>
<evidence type="ECO:0000313" key="12">
    <source>
        <dbReference type="Proteomes" id="UP001596484"/>
    </source>
</evidence>
<feature type="binding site" evidence="10">
    <location>
        <position position="74"/>
    </location>
    <ligand>
        <name>Na(+)</name>
        <dbReference type="ChEBI" id="CHEBI:29101"/>
        <note>structural</note>
    </ligand>
</feature>
<keyword evidence="4 10" id="KW-1133">Transmembrane helix</keyword>
<evidence type="ECO:0000256" key="4">
    <source>
        <dbReference type="ARBA" id="ARBA00022989"/>
    </source>
</evidence>
<keyword evidence="3 10" id="KW-0812">Transmembrane</keyword>
<gene>
    <name evidence="10" type="primary">fluC</name>
    <name evidence="10" type="synonym">crcB</name>
    <name evidence="11" type="ORF">ACFQS9_05965</name>
</gene>
<comment type="activity regulation">
    <text evidence="10">Na(+) is not transported, but it plays an essential structural role and its presence is essential for fluoride channel function.</text>
</comment>
<evidence type="ECO:0000256" key="1">
    <source>
        <dbReference type="ARBA" id="ARBA00004651"/>
    </source>
</evidence>
<evidence type="ECO:0000256" key="7">
    <source>
        <dbReference type="ARBA" id="ARBA00035120"/>
    </source>
</evidence>
<reference evidence="12" key="1">
    <citation type="journal article" date="2019" name="Int. J. Syst. Evol. Microbiol.">
        <title>The Global Catalogue of Microorganisms (GCM) 10K type strain sequencing project: providing services to taxonomists for standard genome sequencing and annotation.</title>
        <authorList>
            <consortium name="The Broad Institute Genomics Platform"/>
            <consortium name="The Broad Institute Genome Sequencing Center for Infectious Disease"/>
            <person name="Wu L."/>
            <person name="Ma J."/>
        </authorList>
    </citation>
    <scope>NUCLEOTIDE SEQUENCE [LARGE SCALE GENOMIC DNA]</scope>
    <source>
        <strain evidence="12">ICMP 19430</strain>
    </source>
</reference>
<dbReference type="PANTHER" id="PTHR28259:SF1">
    <property type="entry name" value="FLUORIDE EXPORT PROTEIN 1-RELATED"/>
    <property type="match status" value="1"/>
</dbReference>
<keyword evidence="10" id="KW-0915">Sodium</keyword>
<comment type="caution">
    <text evidence="11">The sequence shown here is derived from an EMBL/GenBank/DDBJ whole genome shotgun (WGS) entry which is preliminary data.</text>
</comment>
<proteinExistence type="inferred from homology"/>
<feature type="transmembrane region" description="Helical" evidence="10">
    <location>
        <begin position="32"/>
        <end position="54"/>
    </location>
</feature>
<keyword evidence="10" id="KW-0813">Transport</keyword>
<feature type="binding site" evidence="10">
    <location>
        <position position="71"/>
    </location>
    <ligand>
        <name>Na(+)</name>
        <dbReference type="ChEBI" id="CHEBI:29101"/>
        <note>structural</note>
    </ligand>
</feature>
<keyword evidence="10" id="KW-0479">Metal-binding</keyword>
<dbReference type="Pfam" id="PF02537">
    <property type="entry name" value="CRCB"/>
    <property type="match status" value="1"/>
</dbReference>
<dbReference type="Proteomes" id="UP001596484">
    <property type="component" value="Unassembled WGS sequence"/>
</dbReference>
<dbReference type="EMBL" id="JBHTCS010000009">
    <property type="protein sequence ID" value="MFC7447432.1"/>
    <property type="molecule type" value="Genomic_DNA"/>
</dbReference>
<protein>
    <recommendedName>
        <fullName evidence="10">Fluoride-specific ion channel FluC</fullName>
    </recommendedName>
</protein>
<dbReference type="PANTHER" id="PTHR28259">
    <property type="entry name" value="FLUORIDE EXPORT PROTEIN 1-RELATED"/>
    <property type="match status" value="1"/>
</dbReference>
<feature type="transmembrane region" description="Helical" evidence="10">
    <location>
        <begin position="99"/>
        <end position="121"/>
    </location>
</feature>